<dbReference type="NCBIfam" id="TIGR02274">
    <property type="entry name" value="dCTP_deam"/>
    <property type="match status" value="1"/>
</dbReference>
<dbReference type="GO" id="GO:0004170">
    <property type="term" value="F:dUTP diphosphatase activity"/>
    <property type="evidence" value="ECO:0007669"/>
    <property type="project" value="UniProtKB-EC"/>
</dbReference>
<proteinExistence type="inferred from homology"/>
<evidence type="ECO:0000256" key="2">
    <source>
        <dbReference type="ARBA" id="ARBA00023080"/>
    </source>
</evidence>
<dbReference type="AlphaFoldDB" id="T1BTR3"/>
<sequence length="186" mass="21511">MHYITGVTMILSDSDLYNVIREKRLVLKPFSKEMIRENGIDFRLSNEIVRHKNMPPDFIYDPSDEKSIRDAFTSSKKTGRMVLEPKEQVLLSTYEHLSMPDDIVAFVELRSTWARNGLSMPPTIIDAGFKGTITLEVINNAPFRMLLRPKYPFAHIIFMKATNRIKNPYSGTYFEQRGVKLPKPVK</sequence>
<keyword evidence="1 3" id="KW-0378">Hydrolase</keyword>
<gene>
    <name evidence="3" type="ORF">B2A_05184</name>
</gene>
<organism evidence="3">
    <name type="scientific">mine drainage metagenome</name>
    <dbReference type="NCBI Taxonomy" id="410659"/>
    <lineage>
        <taxon>unclassified sequences</taxon>
        <taxon>metagenomes</taxon>
        <taxon>ecological metagenomes</taxon>
    </lineage>
</organism>
<comment type="caution">
    <text evidence="3">The sequence shown here is derived from an EMBL/GenBank/DDBJ whole genome shotgun (WGS) entry which is preliminary data.</text>
</comment>
<dbReference type="InterPro" id="IPR036157">
    <property type="entry name" value="dUTPase-like_sf"/>
</dbReference>
<keyword evidence="2" id="KW-0546">Nucleotide metabolism</keyword>
<reference evidence="3" key="1">
    <citation type="submission" date="2013-08" db="EMBL/GenBank/DDBJ databases">
        <authorList>
            <person name="Mendez C."/>
            <person name="Richter M."/>
            <person name="Ferrer M."/>
            <person name="Sanchez J."/>
        </authorList>
    </citation>
    <scope>NUCLEOTIDE SEQUENCE</scope>
</reference>
<dbReference type="PANTHER" id="PTHR42680">
    <property type="entry name" value="DCTP DEAMINASE"/>
    <property type="match status" value="1"/>
</dbReference>
<accession>T1BTR3</accession>
<protein>
    <submittedName>
        <fullName evidence="3">Deoxycytidine triphosphate deaminase</fullName>
        <ecNumber evidence="3">3.6.1.23</ecNumber>
    </submittedName>
</protein>
<dbReference type="HAMAP" id="MF_00146">
    <property type="entry name" value="dCTP_deaminase"/>
    <property type="match status" value="1"/>
</dbReference>
<dbReference type="InterPro" id="IPR033704">
    <property type="entry name" value="dUTPase_trimeric"/>
</dbReference>
<dbReference type="GO" id="GO:0006229">
    <property type="term" value="P:dUTP biosynthetic process"/>
    <property type="evidence" value="ECO:0007669"/>
    <property type="project" value="InterPro"/>
</dbReference>
<dbReference type="EMBL" id="AUZZ01003572">
    <property type="protein sequence ID" value="EQD56574.1"/>
    <property type="molecule type" value="Genomic_DNA"/>
</dbReference>
<dbReference type="SUPFAM" id="SSF51283">
    <property type="entry name" value="dUTPase-like"/>
    <property type="match status" value="1"/>
</dbReference>
<dbReference type="InterPro" id="IPR011962">
    <property type="entry name" value="dCTP_deaminase"/>
</dbReference>
<reference evidence="3" key="2">
    <citation type="journal article" date="2014" name="ISME J.">
        <title>Microbial stratification in low pH oxic and suboxic macroscopic growths along an acid mine drainage.</title>
        <authorList>
            <person name="Mendez-Garcia C."/>
            <person name="Mesa V."/>
            <person name="Sprenger R.R."/>
            <person name="Richter M."/>
            <person name="Diez M.S."/>
            <person name="Solano J."/>
            <person name="Bargiela R."/>
            <person name="Golyshina O.V."/>
            <person name="Manteca A."/>
            <person name="Ramos J.L."/>
            <person name="Gallego J.R."/>
            <person name="Llorente I."/>
            <person name="Martins Dos Santos V.A."/>
            <person name="Jensen O.N."/>
            <person name="Pelaez A.I."/>
            <person name="Sanchez J."/>
            <person name="Ferrer M."/>
        </authorList>
    </citation>
    <scope>NUCLEOTIDE SEQUENCE</scope>
</reference>
<dbReference type="Pfam" id="PF22769">
    <property type="entry name" value="DCD"/>
    <property type="match status" value="1"/>
</dbReference>
<name>T1BTR3_9ZZZZ</name>
<evidence type="ECO:0000256" key="1">
    <source>
        <dbReference type="ARBA" id="ARBA00022801"/>
    </source>
</evidence>
<dbReference type="PANTHER" id="PTHR42680:SF3">
    <property type="entry name" value="DCTP DEAMINASE"/>
    <property type="match status" value="1"/>
</dbReference>
<dbReference type="EC" id="3.6.1.23" evidence="3"/>
<dbReference type="CDD" id="cd07557">
    <property type="entry name" value="trimeric_dUTPase"/>
    <property type="match status" value="1"/>
</dbReference>
<dbReference type="Gene3D" id="2.70.40.10">
    <property type="match status" value="1"/>
</dbReference>
<evidence type="ECO:0000313" key="3">
    <source>
        <dbReference type="EMBL" id="EQD56574.1"/>
    </source>
</evidence>
<dbReference type="GO" id="GO:0008829">
    <property type="term" value="F:dCTP deaminase activity"/>
    <property type="evidence" value="ECO:0007669"/>
    <property type="project" value="InterPro"/>
</dbReference>